<evidence type="ECO:0000256" key="1">
    <source>
        <dbReference type="ARBA" id="ARBA00004571"/>
    </source>
</evidence>
<evidence type="ECO:0000256" key="13">
    <source>
        <dbReference type="SAM" id="MobiDB-lite"/>
    </source>
</evidence>
<dbReference type="InterPro" id="IPR037066">
    <property type="entry name" value="Plug_dom_sf"/>
</dbReference>
<keyword evidence="3" id="KW-1134">Transmembrane beta strand</keyword>
<evidence type="ECO:0000256" key="3">
    <source>
        <dbReference type="ARBA" id="ARBA00022452"/>
    </source>
</evidence>
<evidence type="ECO:0000256" key="9">
    <source>
        <dbReference type="ARBA" id="ARBA00023077"/>
    </source>
</evidence>
<evidence type="ECO:0000256" key="5">
    <source>
        <dbReference type="ARBA" id="ARBA00022692"/>
    </source>
</evidence>
<evidence type="ECO:0000313" key="18">
    <source>
        <dbReference type="Proteomes" id="UP000175691"/>
    </source>
</evidence>
<keyword evidence="9 12" id="KW-0798">TonB box</keyword>
<evidence type="ECO:0000256" key="7">
    <source>
        <dbReference type="ARBA" id="ARBA00023004"/>
    </source>
</evidence>
<dbReference type="EMBL" id="MDHN01000008">
    <property type="protein sequence ID" value="OFC71971.1"/>
    <property type="molecule type" value="Genomic_DNA"/>
</dbReference>
<gene>
    <name evidence="17" type="ORF">BFC18_04505</name>
</gene>
<dbReference type="Proteomes" id="UP000175691">
    <property type="component" value="Unassembled WGS sequence"/>
</dbReference>
<organism evidence="17 18">
    <name type="scientific">Alteromonas confluentis</name>
    <dbReference type="NCBI Taxonomy" id="1656094"/>
    <lineage>
        <taxon>Bacteria</taxon>
        <taxon>Pseudomonadati</taxon>
        <taxon>Pseudomonadota</taxon>
        <taxon>Gammaproteobacteria</taxon>
        <taxon>Alteromonadales</taxon>
        <taxon>Alteromonadaceae</taxon>
        <taxon>Alteromonas/Salinimonas group</taxon>
        <taxon>Alteromonas</taxon>
    </lineage>
</organism>
<dbReference type="Pfam" id="PF07715">
    <property type="entry name" value="Plug"/>
    <property type="match status" value="1"/>
</dbReference>
<keyword evidence="10 12" id="KW-0472">Membrane</keyword>
<keyword evidence="6 14" id="KW-0732">Signal</keyword>
<dbReference type="OrthoDB" id="7386960at2"/>
<dbReference type="InterPro" id="IPR036942">
    <property type="entry name" value="Beta-barrel_TonB_sf"/>
</dbReference>
<comment type="caution">
    <text evidence="17">The sequence shown here is derived from an EMBL/GenBank/DDBJ whole genome shotgun (WGS) entry which is preliminary data.</text>
</comment>
<keyword evidence="2" id="KW-0813">Transport</keyword>
<dbReference type="Pfam" id="PF00593">
    <property type="entry name" value="TonB_dep_Rec_b-barrel"/>
    <property type="match status" value="1"/>
</dbReference>
<feature type="region of interest" description="Disordered" evidence="13">
    <location>
        <begin position="720"/>
        <end position="739"/>
    </location>
</feature>
<evidence type="ECO:0000259" key="15">
    <source>
        <dbReference type="Pfam" id="PF00593"/>
    </source>
</evidence>
<keyword evidence="7" id="KW-0408">Iron</keyword>
<dbReference type="InterPro" id="IPR039426">
    <property type="entry name" value="TonB-dep_rcpt-like"/>
</dbReference>
<evidence type="ECO:0000256" key="6">
    <source>
        <dbReference type="ARBA" id="ARBA00022729"/>
    </source>
</evidence>
<reference evidence="17 18" key="1">
    <citation type="submission" date="2016-08" db="EMBL/GenBank/DDBJ databases">
        <authorList>
            <person name="Seilhamer J.J."/>
        </authorList>
    </citation>
    <scope>NUCLEOTIDE SEQUENCE [LARGE SCALE GENOMIC DNA]</scope>
    <source>
        <strain evidence="17 18">KCTC 42603</strain>
    </source>
</reference>
<evidence type="ECO:0000256" key="11">
    <source>
        <dbReference type="ARBA" id="ARBA00023237"/>
    </source>
</evidence>
<evidence type="ECO:0000256" key="14">
    <source>
        <dbReference type="SAM" id="SignalP"/>
    </source>
</evidence>
<evidence type="ECO:0000256" key="2">
    <source>
        <dbReference type="ARBA" id="ARBA00022448"/>
    </source>
</evidence>
<feature type="domain" description="TonB-dependent receptor-like beta-barrel" evidence="15">
    <location>
        <begin position="284"/>
        <end position="718"/>
    </location>
</feature>
<proteinExistence type="inferred from homology"/>
<protein>
    <submittedName>
        <fullName evidence="17">TonB-dependent receptor</fullName>
    </submittedName>
</protein>
<accession>A0A1E7ZEN9</accession>
<dbReference type="RefSeq" id="WP_070123753.1">
    <property type="nucleotide sequence ID" value="NZ_MDHN01000008.1"/>
</dbReference>
<dbReference type="InterPro" id="IPR012910">
    <property type="entry name" value="Plug_dom"/>
</dbReference>
<keyword evidence="5" id="KW-0812">Transmembrane</keyword>
<dbReference type="GO" id="GO:0009279">
    <property type="term" value="C:cell outer membrane"/>
    <property type="evidence" value="ECO:0007669"/>
    <property type="project" value="UniProtKB-SubCell"/>
</dbReference>
<dbReference type="STRING" id="1656094.BFC18_04505"/>
<keyword evidence="18" id="KW-1185">Reference proteome</keyword>
<dbReference type="PANTHER" id="PTHR32552:SF89">
    <property type="entry name" value="CATECHOLATE SIDEROPHORE RECEPTOR FIU"/>
    <property type="match status" value="1"/>
</dbReference>
<dbReference type="AlphaFoldDB" id="A0A1E7ZEN9"/>
<evidence type="ECO:0000259" key="16">
    <source>
        <dbReference type="Pfam" id="PF07715"/>
    </source>
</evidence>
<feature type="domain" description="TonB-dependent receptor plug" evidence="16">
    <location>
        <begin position="54"/>
        <end position="159"/>
    </location>
</feature>
<evidence type="ECO:0000256" key="10">
    <source>
        <dbReference type="ARBA" id="ARBA00023136"/>
    </source>
</evidence>
<evidence type="ECO:0000256" key="12">
    <source>
        <dbReference type="RuleBase" id="RU003357"/>
    </source>
</evidence>
<dbReference type="Gene3D" id="2.40.170.20">
    <property type="entry name" value="TonB-dependent receptor, beta-barrel domain"/>
    <property type="match status" value="1"/>
</dbReference>
<feature type="signal peptide" evidence="14">
    <location>
        <begin position="1"/>
        <end position="24"/>
    </location>
</feature>
<dbReference type="GO" id="GO:0015344">
    <property type="term" value="F:siderophore uptake transmembrane transporter activity"/>
    <property type="evidence" value="ECO:0007669"/>
    <property type="project" value="TreeGrafter"/>
</dbReference>
<comment type="subcellular location">
    <subcellularLocation>
        <location evidence="1">Cell outer membrane</location>
        <topology evidence="1">Multi-pass membrane protein</topology>
    </subcellularLocation>
</comment>
<keyword evidence="4" id="KW-0410">Iron transport</keyword>
<dbReference type="PANTHER" id="PTHR32552">
    <property type="entry name" value="FERRICHROME IRON RECEPTOR-RELATED"/>
    <property type="match status" value="1"/>
</dbReference>
<evidence type="ECO:0000313" key="17">
    <source>
        <dbReference type="EMBL" id="OFC71971.1"/>
    </source>
</evidence>
<evidence type="ECO:0000256" key="8">
    <source>
        <dbReference type="ARBA" id="ARBA00023065"/>
    </source>
</evidence>
<keyword evidence="8" id="KW-0406">Ion transport</keyword>
<comment type="similarity">
    <text evidence="12">Belongs to the TonB-dependent receptor family.</text>
</comment>
<dbReference type="InterPro" id="IPR000531">
    <property type="entry name" value="Beta-barrel_TonB"/>
</dbReference>
<name>A0A1E7ZEN9_9ALTE</name>
<sequence length="753" mass="81919">MKTSLSTLSLAIIGALGLSTVAFAQEDTETTQTETNEFERIVVTGLPGGTPTRKVDTSFAITNMSEEDIKRLAPKSTADIFKAVPGVWAESSGGQSGANIFVRGFPGGGDAPFVTLQLQGVPVFTPPTLSFLENSTLFRMDETISFMDALRGGPNSVLSNGQPGLTSNFILKEGSEETEGLIKYTGSDYNLKRVDGLISGELAEDLYFMAGGYIYSSPGIRDTGFDTENGKQFTVNITKELDNGKFSVFTRVTDDHGIWYLPSPLNVDGVDNAYVQLGTLNRQSQIQFGPDGETMNVDLGNGRGWNGSVSGGSLQLDLGNGWSLSDKFGYTKGDANTYGMVPEGGAVKLATVADNGTSATGAVTGAEYNGDTDVQMFGSWVVLKEIEGLTNDLTFSKDFGKGELTFGYFASSFSSDDWWSIGNQSYYVVGNGGELLTGIDCNDNADSCAWNYDIASTGDGSTNAFYVAADYKLTDELTIDVGVRSEKHEVQYTVDEGLNGAANKSVDYSKSDIAWTAGANWQFEKNQGVFFRASEGFKMPYFDDFRDNYGAFSSGEDLIQKVTQYELGYKKAEQNYSVYLTSFFNEVQGDTFVAYPNAPVETMTNEAYGVEFDAAYYADNGFSITLNATIQQTEITESPDNNGNEAQRQPGWQVRLTPSYDFMIDDIESTIYANIFAVGDRFGDNGNQVVLEGYEQIDLGLNVFLSENLELQLNLQNLTDEDGLTEGDPRNPSSPNGRYILPRNATFSVSYRF</sequence>
<evidence type="ECO:0000256" key="4">
    <source>
        <dbReference type="ARBA" id="ARBA00022496"/>
    </source>
</evidence>
<dbReference type="SUPFAM" id="SSF56935">
    <property type="entry name" value="Porins"/>
    <property type="match status" value="1"/>
</dbReference>
<keyword evidence="17" id="KW-0675">Receptor</keyword>
<keyword evidence="11" id="KW-0998">Cell outer membrane</keyword>
<dbReference type="Gene3D" id="2.170.130.10">
    <property type="entry name" value="TonB-dependent receptor, plug domain"/>
    <property type="match status" value="1"/>
</dbReference>
<feature type="chain" id="PRO_5009209784" evidence="14">
    <location>
        <begin position="25"/>
        <end position="753"/>
    </location>
</feature>